<gene>
    <name evidence="13" type="ORF">CVLEPA_LOCUS797</name>
</gene>
<evidence type="ECO:0000313" key="14">
    <source>
        <dbReference type="Proteomes" id="UP001642483"/>
    </source>
</evidence>
<evidence type="ECO:0000256" key="12">
    <source>
        <dbReference type="ARBA" id="ARBA00032549"/>
    </source>
</evidence>
<keyword evidence="5" id="KW-0679">Respiratory chain</keyword>
<comment type="similarity">
    <text evidence="2">Belongs to the complex I NDUFB10 subunit family.</text>
</comment>
<evidence type="ECO:0000256" key="3">
    <source>
        <dbReference type="ARBA" id="ARBA00014109"/>
    </source>
</evidence>
<evidence type="ECO:0000256" key="5">
    <source>
        <dbReference type="ARBA" id="ARBA00022660"/>
    </source>
</evidence>
<accession>A0ABP0EWH2</accession>
<comment type="function">
    <text evidence="10">Accessory subunit that is involved in the functional assembly of the mitochondrial respiratory chain complex I. Complex I has an NADH dehydrogenase activity with ubiquinone as an immediate electron acceptor and mediates the transfer of electrons from NADH to the respiratory chain.</text>
</comment>
<evidence type="ECO:0000256" key="9">
    <source>
        <dbReference type="ARBA" id="ARBA00023136"/>
    </source>
</evidence>
<evidence type="ECO:0000256" key="11">
    <source>
        <dbReference type="ARBA" id="ARBA00030372"/>
    </source>
</evidence>
<protein>
    <recommendedName>
        <fullName evidence="3">NADH dehydrogenase [ubiquinone] 1 beta subcomplex subunit 10</fullName>
    </recommendedName>
    <alternativeName>
        <fullName evidence="11">Complex I-PDSW</fullName>
    </alternativeName>
    <alternativeName>
        <fullName evidence="12">NADH-ubiquinone oxidoreductase PDSW subunit</fullName>
    </alternativeName>
</protein>
<keyword evidence="4" id="KW-0813">Transport</keyword>
<keyword evidence="9" id="KW-0472">Membrane</keyword>
<evidence type="ECO:0000256" key="2">
    <source>
        <dbReference type="ARBA" id="ARBA00008317"/>
    </source>
</evidence>
<dbReference type="PANTHER" id="PTHR13094">
    <property type="entry name" value="NADH-UBIQUINONE OXIDOREDUCTASE PDSW SUBUNIT"/>
    <property type="match status" value="1"/>
</dbReference>
<comment type="subcellular location">
    <subcellularLocation>
        <location evidence="1">Mitochondrion inner membrane</location>
        <topology evidence="1">Peripheral membrane protein</topology>
        <orientation evidence="1">Matrix side</orientation>
    </subcellularLocation>
</comment>
<evidence type="ECO:0000256" key="8">
    <source>
        <dbReference type="ARBA" id="ARBA00023128"/>
    </source>
</evidence>
<evidence type="ECO:0000313" key="13">
    <source>
        <dbReference type="EMBL" id="CAK8671757.1"/>
    </source>
</evidence>
<evidence type="ECO:0000256" key="6">
    <source>
        <dbReference type="ARBA" id="ARBA00022792"/>
    </source>
</evidence>
<proteinExistence type="inferred from homology"/>
<keyword evidence="7" id="KW-0249">Electron transport</keyword>
<name>A0ABP0EWH2_CLALP</name>
<dbReference type="InterPro" id="IPR019377">
    <property type="entry name" value="NADH_UbQ_OxRdtase_su10"/>
</dbReference>
<sequence>MLQKVLPQIENKYFDTVPSSKVPTIFVPVQDRFKWLKLLYNESMPAEDSTAGLKNIPGVLGPIENPFERERRRLYADPVIDVPLIQYKSKYNPIPYLSSVFYYSFDYPLQVARRFFDSIRVVKPSRYYHQKFRRVPNIWECSTDDVICIYEAECQFRRDMKIDQEILEIVDRRVHVCRTREGENAAFRCKELLELQEQVQAAWKVKYGDIGTTIDAQKVLQKQKNRFIEDRYLARTNQKVAVQ</sequence>
<evidence type="ECO:0000256" key="4">
    <source>
        <dbReference type="ARBA" id="ARBA00022448"/>
    </source>
</evidence>
<reference evidence="13 14" key="1">
    <citation type="submission" date="2024-02" db="EMBL/GenBank/DDBJ databases">
        <authorList>
            <person name="Daric V."/>
            <person name="Darras S."/>
        </authorList>
    </citation>
    <scope>NUCLEOTIDE SEQUENCE [LARGE SCALE GENOMIC DNA]</scope>
</reference>
<evidence type="ECO:0000256" key="7">
    <source>
        <dbReference type="ARBA" id="ARBA00022982"/>
    </source>
</evidence>
<dbReference type="Pfam" id="PF10249">
    <property type="entry name" value="NDUFB10"/>
    <property type="match status" value="1"/>
</dbReference>
<dbReference type="Proteomes" id="UP001642483">
    <property type="component" value="Unassembled WGS sequence"/>
</dbReference>
<keyword evidence="6" id="KW-0999">Mitochondrion inner membrane</keyword>
<evidence type="ECO:0000256" key="1">
    <source>
        <dbReference type="ARBA" id="ARBA00004443"/>
    </source>
</evidence>
<keyword evidence="14" id="KW-1185">Reference proteome</keyword>
<keyword evidence="8" id="KW-0496">Mitochondrion</keyword>
<comment type="caution">
    <text evidence="13">The sequence shown here is derived from an EMBL/GenBank/DDBJ whole genome shotgun (WGS) entry which is preliminary data.</text>
</comment>
<dbReference type="PANTHER" id="PTHR13094:SF1">
    <property type="entry name" value="NADH DEHYDROGENASE [UBIQUINONE] 1 BETA SUBCOMPLEX SUBUNIT 10"/>
    <property type="match status" value="1"/>
</dbReference>
<organism evidence="13 14">
    <name type="scientific">Clavelina lepadiformis</name>
    <name type="common">Light-bulb sea squirt</name>
    <name type="synonym">Ascidia lepadiformis</name>
    <dbReference type="NCBI Taxonomy" id="159417"/>
    <lineage>
        <taxon>Eukaryota</taxon>
        <taxon>Metazoa</taxon>
        <taxon>Chordata</taxon>
        <taxon>Tunicata</taxon>
        <taxon>Ascidiacea</taxon>
        <taxon>Aplousobranchia</taxon>
        <taxon>Clavelinidae</taxon>
        <taxon>Clavelina</taxon>
    </lineage>
</organism>
<dbReference type="InterPro" id="IPR039993">
    <property type="entry name" value="NDUFB10"/>
</dbReference>
<evidence type="ECO:0000256" key="10">
    <source>
        <dbReference type="ARBA" id="ARBA00024857"/>
    </source>
</evidence>
<dbReference type="EMBL" id="CAWYQH010000001">
    <property type="protein sequence ID" value="CAK8671757.1"/>
    <property type="molecule type" value="Genomic_DNA"/>
</dbReference>